<protein>
    <submittedName>
        <fullName evidence="2">Uncharacterized protein</fullName>
    </submittedName>
</protein>
<dbReference type="RefSeq" id="XP_033689701.1">
    <property type="nucleotide sequence ID" value="XM_033831860.1"/>
</dbReference>
<dbReference type="GeneID" id="54585190"/>
<reference evidence="2" key="1">
    <citation type="journal article" date="2020" name="Stud. Mycol.">
        <title>101 Dothideomycetes genomes: a test case for predicting lifestyles and emergence of pathogens.</title>
        <authorList>
            <person name="Haridas S."/>
            <person name="Albert R."/>
            <person name="Binder M."/>
            <person name="Bloem J."/>
            <person name="Labutti K."/>
            <person name="Salamov A."/>
            <person name="Andreopoulos B."/>
            <person name="Baker S."/>
            <person name="Barry K."/>
            <person name="Bills G."/>
            <person name="Bluhm B."/>
            <person name="Cannon C."/>
            <person name="Castanera R."/>
            <person name="Culley D."/>
            <person name="Daum C."/>
            <person name="Ezra D."/>
            <person name="Gonzalez J."/>
            <person name="Henrissat B."/>
            <person name="Kuo A."/>
            <person name="Liang C."/>
            <person name="Lipzen A."/>
            <person name="Lutzoni F."/>
            <person name="Magnuson J."/>
            <person name="Mondo S."/>
            <person name="Nolan M."/>
            <person name="Ohm R."/>
            <person name="Pangilinan J."/>
            <person name="Park H.-J."/>
            <person name="Ramirez L."/>
            <person name="Alfaro M."/>
            <person name="Sun H."/>
            <person name="Tritt A."/>
            <person name="Yoshinaga Y."/>
            <person name="Zwiers L.-H."/>
            <person name="Turgeon B."/>
            <person name="Goodwin S."/>
            <person name="Spatafora J."/>
            <person name="Crous P."/>
            <person name="Grigoriev I."/>
        </authorList>
    </citation>
    <scope>NUCLEOTIDE SEQUENCE</scope>
    <source>
        <strain evidence="2">CBS 122368</strain>
    </source>
</reference>
<accession>A0A6A6IXE4</accession>
<feature type="chain" id="PRO_5025694555" evidence="1">
    <location>
        <begin position="19"/>
        <end position="181"/>
    </location>
</feature>
<dbReference type="AlphaFoldDB" id="A0A6A6IXE4"/>
<name>A0A6A6IXE4_9PLEO</name>
<gene>
    <name evidence="2" type="ORF">BU26DRAFT_546858</name>
</gene>
<keyword evidence="3" id="KW-1185">Reference proteome</keyword>
<feature type="signal peptide" evidence="1">
    <location>
        <begin position="1"/>
        <end position="18"/>
    </location>
</feature>
<dbReference type="Proteomes" id="UP000800094">
    <property type="component" value="Unassembled WGS sequence"/>
</dbReference>
<evidence type="ECO:0000256" key="1">
    <source>
        <dbReference type="SAM" id="SignalP"/>
    </source>
</evidence>
<evidence type="ECO:0000313" key="3">
    <source>
        <dbReference type="Proteomes" id="UP000800094"/>
    </source>
</evidence>
<sequence length="181" mass="18296">MHFSTFLLPLTLAITAVSEPLAEPKALPAGIKYAAQFRREPTQLMRRLDVDPELVCGDNYNDCGNGFCCSSSAQCAGEIYDIPVCKDPTVTDGPFQGTAAATPYKDVEGVLSSLGSVLAEITAGNIPTQFGGASTATGSVQGGQETGGAGLAGPAAFGKTAGVVAAIWGVAALGGAGWLLL</sequence>
<organism evidence="2 3">
    <name type="scientific">Trematosphaeria pertusa</name>
    <dbReference type="NCBI Taxonomy" id="390896"/>
    <lineage>
        <taxon>Eukaryota</taxon>
        <taxon>Fungi</taxon>
        <taxon>Dikarya</taxon>
        <taxon>Ascomycota</taxon>
        <taxon>Pezizomycotina</taxon>
        <taxon>Dothideomycetes</taxon>
        <taxon>Pleosporomycetidae</taxon>
        <taxon>Pleosporales</taxon>
        <taxon>Massarineae</taxon>
        <taxon>Trematosphaeriaceae</taxon>
        <taxon>Trematosphaeria</taxon>
    </lineage>
</organism>
<evidence type="ECO:0000313" key="2">
    <source>
        <dbReference type="EMBL" id="KAF2254697.1"/>
    </source>
</evidence>
<dbReference type="EMBL" id="ML987190">
    <property type="protein sequence ID" value="KAF2254697.1"/>
    <property type="molecule type" value="Genomic_DNA"/>
</dbReference>
<dbReference type="OrthoDB" id="3792495at2759"/>
<proteinExistence type="predicted"/>
<keyword evidence="1" id="KW-0732">Signal</keyword>